<dbReference type="InterPro" id="IPR002398">
    <property type="entry name" value="Pept_C14"/>
</dbReference>
<dbReference type="InterPro" id="IPR002138">
    <property type="entry name" value="Pept_C14_p10"/>
</dbReference>
<dbReference type="InterPro" id="IPR001309">
    <property type="entry name" value="Pept_C14_p20"/>
</dbReference>
<evidence type="ECO:0000256" key="1">
    <source>
        <dbReference type="ARBA" id="ARBA00010134"/>
    </source>
</evidence>
<dbReference type="InterPro" id="IPR011600">
    <property type="entry name" value="Pept_C14_caspase"/>
</dbReference>
<feature type="domain" description="Caspase family p20" evidence="8">
    <location>
        <begin position="1"/>
        <end position="76"/>
    </location>
</feature>
<evidence type="ECO:0000259" key="7">
    <source>
        <dbReference type="PROSITE" id="PS50207"/>
    </source>
</evidence>
<feature type="non-terminal residue" evidence="9">
    <location>
        <position position="1"/>
    </location>
</feature>
<dbReference type="PANTHER" id="PTHR47901">
    <property type="entry name" value="CASPASE RECRUITMENT DOMAIN-CONTAINING PROTEIN 18"/>
    <property type="match status" value="1"/>
</dbReference>
<evidence type="ECO:0000313" key="9">
    <source>
        <dbReference type="EMBL" id="KAB7496986.1"/>
    </source>
</evidence>
<keyword evidence="10" id="KW-1185">Reference proteome</keyword>
<feature type="region of interest" description="Disordered" evidence="6">
    <location>
        <begin position="285"/>
        <end position="314"/>
    </location>
</feature>
<dbReference type="SMART" id="SM00115">
    <property type="entry name" value="CASc"/>
    <property type="match status" value="1"/>
</dbReference>
<dbReference type="GO" id="GO:0006915">
    <property type="term" value="P:apoptotic process"/>
    <property type="evidence" value="ECO:0007669"/>
    <property type="project" value="UniProtKB-KW"/>
</dbReference>
<dbReference type="Pfam" id="PF00656">
    <property type="entry name" value="Peptidase_C14"/>
    <property type="match status" value="1"/>
</dbReference>
<dbReference type="PANTHER" id="PTHR47901:SF8">
    <property type="entry name" value="CASPASE-3"/>
    <property type="match status" value="1"/>
</dbReference>
<keyword evidence="3" id="KW-0053">Apoptosis</keyword>
<keyword evidence="2" id="KW-0645">Protease</keyword>
<dbReference type="Gene3D" id="3.40.50.1460">
    <property type="match status" value="1"/>
</dbReference>
<dbReference type="OrthoDB" id="6044770at2759"/>
<proteinExistence type="inferred from homology"/>
<dbReference type="PROSITE" id="PS50207">
    <property type="entry name" value="CASPASE_P10"/>
    <property type="match status" value="1"/>
</dbReference>
<dbReference type="Proteomes" id="UP000326759">
    <property type="component" value="Unassembled WGS sequence"/>
</dbReference>
<dbReference type="PRINTS" id="PR00376">
    <property type="entry name" value="IL1BCENZYME"/>
</dbReference>
<evidence type="ECO:0000313" key="10">
    <source>
        <dbReference type="Proteomes" id="UP000326759"/>
    </source>
</evidence>
<evidence type="ECO:0000256" key="6">
    <source>
        <dbReference type="SAM" id="MobiDB-lite"/>
    </source>
</evidence>
<dbReference type="AlphaFoldDB" id="A0A5N5SS27"/>
<feature type="domain" description="Caspase family p10" evidence="7">
    <location>
        <begin position="113"/>
        <end position="202"/>
    </location>
</feature>
<evidence type="ECO:0000256" key="4">
    <source>
        <dbReference type="ARBA" id="ARBA00022801"/>
    </source>
</evidence>
<sequence>AFYKALEDFRDDEKLSEVDSCIVVVMSHGQSAKEIITADNKYIRDEEIISYFTNIACPALSGKPKIFIFQYCRGTQYDVGYESSPVPMQVSNTVDLVRRSNTTDGVNFGETVKLATIPSCTDIYVVYASIEGHVAYLHPERGSWLIQSICAEFMDSAHNTDFETLMKMVSRRIARDFSSHEGRKQQIERSIRGFDKHFYFNPQPLWNMDLSESISSSLNNLQDLNYALPPEMSSSIISNLPGTPPHELRARVWEAESRSSTPDILSPYDVQNSGSGVWYRSRHNSGASLGSKDPYSPATTPLGGGLKQRHNDSRRFSFGNAITENERMSTNGESVNEVNSTMDEVDFQMDKITGTAEDFRNYRLLVLSRDKNERPSSFKRQLSAPTESEAMNKLNSLEQYLQINDMDEFLPHLNPVKEAINRRKQQAKKKKREISSQ</sequence>
<dbReference type="GO" id="GO:0004197">
    <property type="term" value="F:cysteine-type endopeptidase activity"/>
    <property type="evidence" value="ECO:0007669"/>
    <property type="project" value="InterPro"/>
</dbReference>
<organism evidence="9 10">
    <name type="scientific">Armadillidium nasatum</name>
    <dbReference type="NCBI Taxonomy" id="96803"/>
    <lineage>
        <taxon>Eukaryota</taxon>
        <taxon>Metazoa</taxon>
        <taxon>Ecdysozoa</taxon>
        <taxon>Arthropoda</taxon>
        <taxon>Crustacea</taxon>
        <taxon>Multicrustacea</taxon>
        <taxon>Malacostraca</taxon>
        <taxon>Eumalacostraca</taxon>
        <taxon>Peracarida</taxon>
        <taxon>Isopoda</taxon>
        <taxon>Oniscidea</taxon>
        <taxon>Crinocheta</taxon>
        <taxon>Armadillidiidae</taxon>
        <taxon>Armadillidium</taxon>
    </lineage>
</organism>
<accession>A0A5N5SS27</accession>
<dbReference type="InterPro" id="IPR015917">
    <property type="entry name" value="Pept_C14A"/>
</dbReference>
<evidence type="ECO:0000256" key="2">
    <source>
        <dbReference type="ARBA" id="ARBA00022670"/>
    </source>
</evidence>
<evidence type="ECO:0000256" key="5">
    <source>
        <dbReference type="RuleBase" id="RU003971"/>
    </source>
</evidence>
<reference evidence="9 10" key="1">
    <citation type="journal article" date="2019" name="PLoS Biol.">
        <title>Sex chromosomes control vertical transmission of feminizing Wolbachia symbionts in an isopod.</title>
        <authorList>
            <person name="Becking T."/>
            <person name="Chebbi M.A."/>
            <person name="Giraud I."/>
            <person name="Moumen B."/>
            <person name="Laverre T."/>
            <person name="Caubet Y."/>
            <person name="Peccoud J."/>
            <person name="Gilbert C."/>
            <person name="Cordaux R."/>
        </authorList>
    </citation>
    <scope>NUCLEOTIDE SEQUENCE [LARGE SCALE GENOMIC DNA]</scope>
    <source>
        <strain evidence="9">ANa2</strain>
        <tissue evidence="9">Whole body excluding digestive tract and cuticle</tissue>
    </source>
</reference>
<dbReference type="InterPro" id="IPR029030">
    <property type="entry name" value="Caspase-like_dom_sf"/>
</dbReference>
<dbReference type="GO" id="GO:0006508">
    <property type="term" value="P:proteolysis"/>
    <property type="evidence" value="ECO:0007669"/>
    <property type="project" value="UniProtKB-KW"/>
</dbReference>
<evidence type="ECO:0000256" key="3">
    <source>
        <dbReference type="ARBA" id="ARBA00022703"/>
    </source>
</evidence>
<name>A0A5N5SS27_9CRUS</name>
<keyword evidence="4" id="KW-0378">Hydrolase</keyword>
<comment type="similarity">
    <text evidence="1 5">Belongs to the peptidase C14A family.</text>
</comment>
<protein>
    <submittedName>
        <fullName evidence="9">Caspase Dronc</fullName>
    </submittedName>
</protein>
<comment type="caution">
    <text evidence="9">The sequence shown here is derived from an EMBL/GenBank/DDBJ whole genome shotgun (WGS) entry which is preliminary data.</text>
</comment>
<evidence type="ECO:0000259" key="8">
    <source>
        <dbReference type="PROSITE" id="PS50208"/>
    </source>
</evidence>
<gene>
    <name evidence="9" type="primary">Dronc_1</name>
    <name evidence="9" type="ORF">Anas_09900</name>
</gene>
<dbReference type="EMBL" id="SEYY01020820">
    <property type="protein sequence ID" value="KAB7496986.1"/>
    <property type="molecule type" value="Genomic_DNA"/>
</dbReference>
<dbReference type="SUPFAM" id="SSF52129">
    <property type="entry name" value="Caspase-like"/>
    <property type="match status" value="1"/>
</dbReference>
<dbReference type="PROSITE" id="PS50208">
    <property type="entry name" value="CASPASE_P20"/>
    <property type="match status" value="1"/>
</dbReference>